<reference evidence="2" key="1">
    <citation type="submission" date="2022-11" db="UniProtKB">
        <authorList>
            <consortium name="WormBaseParasite"/>
        </authorList>
    </citation>
    <scope>IDENTIFICATION</scope>
</reference>
<name>A0A914RHU6_PAREQ</name>
<sequence>MLSRYPVPIHFYTTMFVWRSHMMLIIFKISGQISLRHGLFSVRISDPQRSNRYHQRQLH</sequence>
<dbReference type="Proteomes" id="UP000887564">
    <property type="component" value="Unplaced"/>
</dbReference>
<dbReference type="WBParaSite" id="PEQ_0000610601-mRNA-1">
    <property type="protein sequence ID" value="PEQ_0000610601-mRNA-1"/>
    <property type="gene ID" value="PEQ_0000610601"/>
</dbReference>
<evidence type="ECO:0000313" key="1">
    <source>
        <dbReference type="Proteomes" id="UP000887564"/>
    </source>
</evidence>
<evidence type="ECO:0000313" key="2">
    <source>
        <dbReference type="WBParaSite" id="PEQ_0000610601-mRNA-1"/>
    </source>
</evidence>
<keyword evidence="1" id="KW-1185">Reference proteome</keyword>
<protein>
    <submittedName>
        <fullName evidence="2">Uncharacterized protein</fullName>
    </submittedName>
</protein>
<proteinExistence type="predicted"/>
<dbReference type="AlphaFoldDB" id="A0A914RHU6"/>
<accession>A0A914RHU6</accession>
<organism evidence="1 2">
    <name type="scientific">Parascaris equorum</name>
    <name type="common">Equine roundworm</name>
    <dbReference type="NCBI Taxonomy" id="6256"/>
    <lineage>
        <taxon>Eukaryota</taxon>
        <taxon>Metazoa</taxon>
        <taxon>Ecdysozoa</taxon>
        <taxon>Nematoda</taxon>
        <taxon>Chromadorea</taxon>
        <taxon>Rhabditida</taxon>
        <taxon>Spirurina</taxon>
        <taxon>Ascaridomorpha</taxon>
        <taxon>Ascaridoidea</taxon>
        <taxon>Ascarididae</taxon>
        <taxon>Parascaris</taxon>
    </lineage>
</organism>